<dbReference type="NCBIfam" id="NF045728">
    <property type="entry name" value="glycosyl_F510_1955"/>
    <property type="match status" value="1"/>
</dbReference>
<evidence type="ECO:0000313" key="2">
    <source>
        <dbReference type="EMBL" id="KUG59517.1"/>
    </source>
</evidence>
<sequence>MTTLTRRLLLTGGLGLLGAGAVTACAGTGPSEGADTGAGPQNGADSQDDAAVGHVHGIVRDPSDGVVVLATHYGLVRVLEGDMVSVGPTVDLMGFTLAPGGRYLASGHPGAGSDLPEPVGLIESTDQGESWNVLSRGGESDFHALTAGADRIVGFDGELRVSTDGENWETLSIPAPPVALATAPGTGAILAATEAGVLLSSDGTTWETLETPQLMSRVAWADETTIVGSGIDGRLVTSRDAGQSWTASEEPVGEVVALGAGLTEDGSVEALLVVDSTVLRTVDGGNTVEQLA</sequence>
<accession>A0A0W8IHS2</accession>
<dbReference type="RefSeq" id="WP_058887750.1">
    <property type="nucleotide sequence ID" value="NZ_LQBM01000002.1"/>
</dbReference>
<keyword evidence="1" id="KW-0732">Signal</keyword>
<proteinExistence type="predicted"/>
<evidence type="ECO:0008006" key="4">
    <source>
        <dbReference type="Google" id="ProtNLM"/>
    </source>
</evidence>
<dbReference type="PROSITE" id="PS51257">
    <property type="entry name" value="PROKAR_LIPOPROTEIN"/>
    <property type="match status" value="1"/>
</dbReference>
<reference evidence="3" key="1">
    <citation type="submission" date="2015-12" db="EMBL/GenBank/DDBJ databases">
        <authorList>
            <person name="Nair G.R."/>
            <person name="Kaur G."/>
            <person name="Mayilraj S."/>
        </authorList>
    </citation>
    <scope>NUCLEOTIDE SEQUENCE [LARGE SCALE GENOMIC DNA]</scope>
    <source>
        <strain evidence="3">CD08_7</strain>
    </source>
</reference>
<dbReference type="SUPFAM" id="SSF110296">
    <property type="entry name" value="Oligoxyloglucan reducing end-specific cellobiohydrolase"/>
    <property type="match status" value="1"/>
</dbReference>
<dbReference type="EMBL" id="LQBM01000002">
    <property type="protein sequence ID" value="KUG59517.1"/>
    <property type="molecule type" value="Genomic_DNA"/>
</dbReference>
<gene>
    <name evidence="2" type="ORF">AVL63_10235</name>
</gene>
<feature type="signal peptide" evidence="1">
    <location>
        <begin position="1"/>
        <end position="26"/>
    </location>
</feature>
<dbReference type="PROSITE" id="PS51318">
    <property type="entry name" value="TAT"/>
    <property type="match status" value="1"/>
</dbReference>
<keyword evidence="3" id="KW-1185">Reference proteome</keyword>
<dbReference type="InterPro" id="IPR054817">
    <property type="entry name" value="Glycosyl_F510_1955-like"/>
</dbReference>
<evidence type="ECO:0000256" key="1">
    <source>
        <dbReference type="SAM" id="SignalP"/>
    </source>
</evidence>
<dbReference type="OrthoDB" id="9764804at2"/>
<dbReference type="Proteomes" id="UP000054023">
    <property type="component" value="Unassembled WGS sequence"/>
</dbReference>
<name>A0A0W8IHS2_9MICC</name>
<comment type="caution">
    <text evidence="2">The sequence shown here is derived from an EMBL/GenBank/DDBJ whole genome shotgun (WGS) entry which is preliminary data.</text>
</comment>
<dbReference type="InterPro" id="IPR015943">
    <property type="entry name" value="WD40/YVTN_repeat-like_dom_sf"/>
</dbReference>
<feature type="chain" id="PRO_5006944265" description="Photosynthesis system II assembly factor Ycf48/Hcf136-like domain-containing protein" evidence="1">
    <location>
        <begin position="27"/>
        <end position="292"/>
    </location>
</feature>
<dbReference type="Gene3D" id="2.130.10.10">
    <property type="entry name" value="YVTN repeat-like/Quinoprotein amine dehydrogenase"/>
    <property type="match status" value="1"/>
</dbReference>
<dbReference type="STRING" id="317018.AVL63_10235"/>
<evidence type="ECO:0000313" key="3">
    <source>
        <dbReference type="Proteomes" id="UP000054023"/>
    </source>
</evidence>
<dbReference type="InterPro" id="IPR006311">
    <property type="entry name" value="TAT_signal"/>
</dbReference>
<dbReference type="AlphaFoldDB" id="A0A0W8IHS2"/>
<protein>
    <recommendedName>
        <fullName evidence="4">Photosynthesis system II assembly factor Ycf48/Hcf136-like domain-containing protein</fullName>
    </recommendedName>
</protein>
<organism evidence="2 3">
    <name type="scientific">Nesterenkonia jeotgali</name>
    <dbReference type="NCBI Taxonomy" id="317018"/>
    <lineage>
        <taxon>Bacteria</taxon>
        <taxon>Bacillati</taxon>
        <taxon>Actinomycetota</taxon>
        <taxon>Actinomycetes</taxon>
        <taxon>Micrococcales</taxon>
        <taxon>Micrococcaceae</taxon>
        <taxon>Nesterenkonia</taxon>
    </lineage>
</organism>